<dbReference type="GO" id="GO:0016614">
    <property type="term" value="F:oxidoreductase activity, acting on CH-OH group of donors"/>
    <property type="evidence" value="ECO:0007669"/>
    <property type="project" value="InterPro"/>
</dbReference>
<dbReference type="Pfam" id="PF00732">
    <property type="entry name" value="GMC_oxred_N"/>
    <property type="match status" value="1"/>
</dbReference>
<dbReference type="PANTHER" id="PTHR11552">
    <property type="entry name" value="GLUCOSE-METHANOL-CHOLINE GMC OXIDOREDUCTASE"/>
    <property type="match status" value="1"/>
</dbReference>
<dbReference type="NCBIfam" id="TIGR03970">
    <property type="entry name" value="Rv0697"/>
    <property type="match status" value="1"/>
</dbReference>
<evidence type="ECO:0000256" key="1">
    <source>
        <dbReference type="ARBA" id="ARBA00001974"/>
    </source>
</evidence>
<dbReference type="Pfam" id="PF05199">
    <property type="entry name" value="GMC_oxred_C"/>
    <property type="match status" value="1"/>
</dbReference>
<proteinExistence type="inferred from homology"/>
<dbReference type="PROSITE" id="PS00624">
    <property type="entry name" value="GMC_OXRED_2"/>
    <property type="match status" value="1"/>
</dbReference>
<dbReference type="PIRSF" id="PIRSF000137">
    <property type="entry name" value="Alcohol_oxidase"/>
    <property type="match status" value="1"/>
</dbReference>
<evidence type="ECO:0000256" key="2">
    <source>
        <dbReference type="ARBA" id="ARBA00010790"/>
    </source>
</evidence>
<reference evidence="6" key="1">
    <citation type="submission" date="2018-05" db="EMBL/GenBank/DDBJ databases">
        <authorList>
            <person name="Lanie J.A."/>
            <person name="Ng W.-L."/>
            <person name="Kazmierczak K.M."/>
            <person name="Andrzejewski T.M."/>
            <person name="Davidsen T.M."/>
            <person name="Wayne K.J."/>
            <person name="Tettelin H."/>
            <person name="Glass J.I."/>
            <person name="Rusch D."/>
            <person name="Podicherti R."/>
            <person name="Tsui H.-C.T."/>
            <person name="Winkler M.E."/>
        </authorList>
    </citation>
    <scope>NUCLEOTIDE SEQUENCE</scope>
</reference>
<protein>
    <recommendedName>
        <fullName evidence="5">Glucose-methanol-choline oxidoreductase N-terminal domain-containing protein</fullName>
    </recommendedName>
</protein>
<dbReference type="EMBL" id="UINC01002065">
    <property type="protein sequence ID" value="SUZ92511.1"/>
    <property type="molecule type" value="Genomic_DNA"/>
</dbReference>
<sequence length="516" mass="57025">MKYDTIVVGAGSAGSIVASRLSEDPNHSVLLLEAGPDYPDFEQLPEEVKQGYATGLDIMTSDHNWQFTGKATETAPPMMVPRGKVTGGSSAINGQVFLRGVPEDYDSWAAMGNDEWAFQNLIHYFRKVESDTDFPDDDFHSSEGAIVARRFKQEEMRTDQTAFYQACRDSGFADSPDHNAPDASGVGPTPLNNPNGIRFSTALGYLNPSRHRLNLTIRPNCTTRKIVFDGNKAIGVEVESGGERFIAEANEIILSSGAIGSPHLMLLSGIGPAGHLQEMGIPVIKDLPGVGQNLRDHPVVFVTWSTKPDHPLDGYAPRLQTTLRWTAEGSDLRNDLLIFMVSYATDRAYRGVGDMPPLGIRMMASLELALSAGELKLTSTDPDEQPFLDYRYFQQEEDLRRMREAVRLCVSLGEHERFNDIIKSRIEPTDEELASDKDLNTYMIREVTTGQHISGTCKMGPDSDNMAVVNQFGRVRGIQNLRIVDASIMPDCIRANTNVTTMMIAERISDFIKDGK</sequence>
<keyword evidence="4" id="KW-0274">FAD</keyword>
<evidence type="ECO:0000313" key="6">
    <source>
        <dbReference type="EMBL" id="SUZ92511.1"/>
    </source>
</evidence>
<evidence type="ECO:0000256" key="3">
    <source>
        <dbReference type="ARBA" id="ARBA00022630"/>
    </source>
</evidence>
<dbReference type="InterPro" id="IPR012132">
    <property type="entry name" value="GMC_OxRdtase"/>
</dbReference>
<comment type="similarity">
    <text evidence="2">Belongs to the GMC oxidoreductase family.</text>
</comment>
<dbReference type="InterPro" id="IPR023978">
    <property type="entry name" value="GMC_oxidoreductase_bact"/>
</dbReference>
<organism evidence="6">
    <name type="scientific">marine metagenome</name>
    <dbReference type="NCBI Taxonomy" id="408172"/>
    <lineage>
        <taxon>unclassified sequences</taxon>
        <taxon>metagenomes</taxon>
        <taxon>ecological metagenomes</taxon>
    </lineage>
</organism>
<comment type="cofactor">
    <cofactor evidence="1">
        <name>FAD</name>
        <dbReference type="ChEBI" id="CHEBI:57692"/>
    </cofactor>
</comment>
<accession>A0A381RMQ7</accession>
<dbReference type="Gene3D" id="3.50.50.60">
    <property type="entry name" value="FAD/NAD(P)-binding domain"/>
    <property type="match status" value="1"/>
</dbReference>
<dbReference type="SUPFAM" id="SSF54373">
    <property type="entry name" value="FAD-linked reductases, C-terminal domain"/>
    <property type="match status" value="1"/>
</dbReference>
<keyword evidence="3" id="KW-0285">Flavoprotein</keyword>
<gene>
    <name evidence="6" type="ORF">METZ01_LOCUS45365</name>
</gene>
<name>A0A381RMQ7_9ZZZZ</name>
<dbReference type="AlphaFoldDB" id="A0A381RMQ7"/>
<dbReference type="PANTHER" id="PTHR11552:SF147">
    <property type="entry name" value="CHOLINE DEHYDROGENASE, MITOCHONDRIAL"/>
    <property type="match status" value="1"/>
</dbReference>
<feature type="domain" description="Glucose-methanol-choline oxidoreductase N-terminal" evidence="5">
    <location>
        <begin position="257"/>
        <end position="271"/>
    </location>
</feature>
<dbReference type="InterPro" id="IPR007867">
    <property type="entry name" value="GMC_OxRtase_C"/>
</dbReference>
<dbReference type="InterPro" id="IPR036188">
    <property type="entry name" value="FAD/NAD-bd_sf"/>
</dbReference>
<evidence type="ECO:0000259" key="5">
    <source>
        <dbReference type="PROSITE" id="PS00624"/>
    </source>
</evidence>
<evidence type="ECO:0000256" key="4">
    <source>
        <dbReference type="ARBA" id="ARBA00022827"/>
    </source>
</evidence>
<dbReference type="GO" id="GO:0050660">
    <property type="term" value="F:flavin adenine dinucleotide binding"/>
    <property type="evidence" value="ECO:0007669"/>
    <property type="project" value="InterPro"/>
</dbReference>
<dbReference type="Gene3D" id="3.30.410.40">
    <property type="match status" value="1"/>
</dbReference>
<dbReference type="SUPFAM" id="SSF51905">
    <property type="entry name" value="FAD/NAD(P)-binding domain"/>
    <property type="match status" value="1"/>
</dbReference>
<dbReference type="InterPro" id="IPR000172">
    <property type="entry name" value="GMC_OxRdtase_N"/>
</dbReference>